<accession>A0A381UWQ9</accession>
<proteinExistence type="predicted"/>
<evidence type="ECO:0000313" key="1">
    <source>
        <dbReference type="EMBL" id="SVA32560.1"/>
    </source>
</evidence>
<name>A0A381UWQ9_9ZZZZ</name>
<reference evidence="1" key="1">
    <citation type="submission" date="2018-05" db="EMBL/GenBank/DDBJ databases">
        <authorList>
            <person name="Lanie J.A."/>
            <person name="Ng W.-L."/>
            <person name="Kazmierczak K.M."/>
            <person name="Andrzejewski T.M."/>
            <person name="Davidsen T.M."/>
            <person name="Wayne K.J."/>
            <person name="Tettelin H."/>
            <person name="Glass J.I."/>
            <person name="Rusch D."/>
            <person name="Podicherti R."/>
            <person name="Tsui H.-C.T."/>
            <person name="Winkler M.E."/>
        </authorList>
    </citation>
    <scope>NUCLEOTIDE SEQUENCE</scope>
</reference>
<organism evidence="1">
    <name type="scientific">marine metagenome</name>
    <dbReference type="NCBI Taxonomy" id="408172"/>
    <lineage>
        <taxon>unclassified sequences</taxon>
        <taxon>metagenomes</taxon>
        <taxon>ecological metagenomes</taxon>
    </lineage>
</organism>
<feature type="non-terminal residue" evidence="1">
    <location>
        <position position="1"/>
    </location>
</feature>
<gene>
    <name evidence="1" type="ORF">METZ01_LOCUS85414</name>
</gene>
<dbReference type="AlphaFoldDB" id="A0A381UWQ9"/>
<dbReference type="EMBL" id="UINC01007302">
    <property type="protein sequence ID" value="SVA32560.1"/>
    <property type="molecule type" value="Genomic_DNA"/>
</dbReference>
<protein>
    <submittedName>
        <fullName evidence="1">Uncharacterized protein</fullName>
    </submittedName>
</protein>
<sequence length="64" mass="7155">TLVVISAESILNPSEDSEQSGSFRHDRDNHRDNLLGSLEPLYFLQIFTPQLLTLNAADNIIAPF</sequence>